<dbReference type="Proteomes" id="UP000600588">
    <property type="component" value="Unassembled WGS sequence"/>
</dbReference>
<keyword evidence="1" id="KW-0732">Signal</keyword>
<keyword evidence="3" id="KW-1185">Reference proteome</keyword>
<dbReference type="RefSeq" id="WP_188228649.1">
    <property type="nucleotide sequence ID" value="NZ_JACVXB010000001.1"/>
</dbReference>
<feature type="signal peptide" evidence="1">
    <location>
        <begin position="1"/>
        <end position="21"/>
    </location>
</feature>
<dbReference type="PROSITE" id="PS51257">
    <property type="entry name" value="PROKAR_LIPOPROTEIN"/>
    <property type="match status" value="1"/>
</dbReference>
<sequence length="492" mass="55394">MNRTKYLILCVLGLISFLGCSTDENDKIIAVNPYVRFNFLVNSNNSPLEYPAVSGNLIPKDQHTVTSLKTLKIPVALSTLNINEQVNVTFSHSLNANNTVLSVTPANNTLTFNANKLTDTIYVNFNERIINNETITFNLESVSEPSIHIGNFNSEFKNDSFSIDFAEIITEYRLENNREVITGEAGETIDFKVLFSNGFIQSEIESTPIFEFLNGFKYSIEPIEYDSNKAYISYRVTLNESINNDDVYYESLISLVETELYALNGTSKLQIVKPIKTDRNVDANPAANFYDLSDPFYRTYGEVWNDFNDDGICQWSSFNAFTYPIVVESTDPNAILYDDMGTTDPSDDIYHHAFQIGFNSPNAGRTTNSFNLKRWFGNESSDFLNSPGFNISPALEFYPENGESKTKGNVLIIPQYLTIGSRDGVSYEFAISGNGTYEQIATGLFEIVLQLNLTNQDLLGGTVTAEYRIYNNNSYTDPENITTTNCLKEYEL</sequence>
<reference evidence="2 3" key="1">
    <citation type="submission" date="2020-09" db="EMBL/GenBank/DDBJ databases">
        <title>TT11 complete genome.</title>
        <authorList>
            <person name="Wu Z."/>
        </authorList>
    </citation>
    <scope>NUCLEOTIDE SEQUENCE [LARGE SCALE GENOMIC DNA]</scope>
    <source>
        <strain evidence="2 3">TT11</strain>
    </source>
</reference>
<accession>A0A8J6UBI7</accession>
<proteinExistence type="predicted"/>
<comment type="caution">
    <text evidence="2">The sequence shown here is derived from an EMBL/GenBank/DDBJ whole genome shotgun (WGS) entry which is preliminary data.</text>
</comment>
<dbReference type="EMBL" id="JACVXB010000001">
    <property type="protein sequence ID" value="MBD0830864.1"/>
    <property type="molecule type" value="Genomic_DNA"/>
</dbReference>
<protein>
    <recommendedName>
        <fullName evidence="4">SbsA Ig-like domain-containing protein</fullName>
    </recommendedName>
</protein>
<evidence type="ECO:0000313" key="2">
    <source>
        <dbReference type="EMBL" id="MBD0830864.1"/>
    </source>
</evidence>
<evidence type="ECO:0008006" key="4">
    <source>
        <dbReference type="Google" id="ProtNLM"/>
    </source>
</evidence>
<feature type="chain" id="PRO_5035282091" description="SbsA Ig-like domain-containing protein" evidence="1">
    <location>
        <begin position="22"/>
        <end position="492"/>
    </location>
</feature>
<evidence type="ECO:0000313" key="3">
    <source>
        <dbReference type="Proteomes" id="UP000600588"/>
    </source>
</evidence>
<evidence type="ECO:0000256" key="1">
    <source>
        <dbReference type="SAM" id="SignalP"/>
    </source>
</evidence>
<dbReference type="AlphaFoldDB" id="A0A8J6UBI7"/>
<organism evidence="2 3">
    <name type="scientific">Aestuariibaculum sediminum</name>
    <dbReference type="NCBI Taxonomy" id="2770637"/>
    <lineage>
        <taxon>Bacteria</taxon>
        <taxon>Pseudomonadati</taxon>
        <taxon>Bacteroidota</taxon>
        <taxon>Flavobacteriia</taxon>
        <taxon>Flavobacteriales</taxon>
        <taxon>Flavobacteriaceae</taxon>
    </lineage>
</organism>
<gene>
    <name evidence="2" type="ORF">ICJ83_01840</name>
</gene>
<name>A0A8J6UBI7_9FLAO</name>